<dbReference type="CDD" id="cd04629">
    <property type="entry name" value="CBS_pair_bac"/>
    <property type="match status" value="1"/>
</dbReference>
<name>A0A031MGV6_9GAMM</name>
<dbReference type="PROSITE" id="PS51371">
    <property type="entry name" value="CBS"/>
    <property type="match status" value="2"/>
</dbReference>
<dbReference type="Pfam" id="PF00571">
    <property type="entry name" value="CBS"/>
    <property type="match status" value="2"/>
</dbReference>
<dbReference type="EMBL" id="FOUA01000001">
    <property type="protein sequence ID" value="SFL65631.1"/>
    <property type="molecule type" value="Genomic_DNA"/>
</dbReference>
<dbReference type="Gene3D" id="3.10.580.10">
    <property type="entry name" value="CBS-domain"/>
    <property type="match status" value="1"/>
</dbReference>
<dbReference type="Proteomes" id="UP000305198">
    <property type="component" value="Unassembled WGS sequence"/>
</dbReference>
<dbReference type="InterPro" id="IPR046342">
    <property type="entry name" value="CBS_dom_sf"/>
</dbReference>
<protein>
    <submittedName>
        <fullName evidence="6">CBS domain-containing protein</fullName>
    </submittedName>
</protein>
<evidence type="ECO:0000313" key="8">
    <source>
        <dbReference type="Proteomes" id="UP000186904"/>
    </source>
</evidence>
<gene>
    <name evidence="6" type="ORF">FA869_12420</name>
    <name evidence="5" type="ORF">SAMN04487855_0571</name>
    <name evidence="4" type="ORF">SAMN05216589_1055</name>
</gene>
<dbReference type="PANTHER" id="PTHR43080">
    <property type="entry name" value="CBS DOMAIN-CONTAINING PROTEIN CBSX3, MITOCHONDRIAL"/>
    <property type="match status" value="1"/>
</dbReference>
<dbReference type="InterPro" id="IPR044729">
    <property type="entry name" value="CBS_bac"/>
</dbReference>
<evidence type="ECO:0000313" key="9">
    <source>
        <dbReference type="Proteomes" id="UP000305198"/>
    </source>
</evidence>
<dbReference type="OrthoDB" id="9790355at2"/>
<evidence type="ECO:0000313" key="7">
    <source>
        <dbReference type="Proteomes" id="UP000186599"/>
    </source>
</evidence>
<reference evidence="6 9" key="2">
    <citation type="submission" date="2019-04" db="EMBL/GenBank/DDBJ databases">
        <title>Crypto-aerobic microbial life in anoxic (sulfidic) marine sediments.</title>
        <authorList>
            <person name="Bhattacharya S."/>
            <person name="Roy C."/>
            <person name="Mondal N."/>
            <person name="Sarkar J."/>
            <person name="Mandal S."/>
            <person name="Rameez M.J."/>
            <person name="Ghosh W."/>
        </authorList>
    </citation>
    <scope>NUCLEOTIDE SEQUENCE [LARGE SCALE GENOMIC DNA]</scope>
    <source>
        <strain evidence="6 9">SBBB</strain>
    </source>
</reference>
<dbReference type="SMART" id="SM00116">
    <property type="entry name" value="CBS"/>
    <property type="match status" value="2"/>
</dbReference>
<dbReference type="PANTHER" id="PTHR43080:SF26">
    <property type="entry name" value="REGULATORY PROTEIN"/>
    <property type="match status" value="1"/>
</dbReference>
<evidence type="ECO:0000313" key="4">
    <source>
        <dbReference type="EMBL" id="SER60239.1"/>
    </source>
</evidence>
<evidence type="ECO:0000256" key="1">
    <source>
        <dbReference type="ARBA" id="ARBA00023122"/>
    </source>
</evidence>
<dbReference type="Proteomes" id="UP000186599">
    <property type="component" value="Unassembled WGS sequence"/>
</dbReference>
<evidence type="ECO:0000313" key="5">
    <source>
        <dbReference type="EMBL" id="SFL65631.1"/>
    </source>
</evidence>
<dbReference type="STRING" id="653930.SAMN05216589_1055"/>
<keyword evidence="1 2" id="KW-0129">CBS domain</keyword>
<dbReference type="RefSeq" id="WP_036988872.1">
    <property type="nucleotide sequence ID" value="NZ_FOGN01000001.1"/>
</dbReference>
<accession>A0A031MGV6</accession>
<dbReference type="InterPro" id="IPR051257">
    <property type="entry name" value="Diverse_CBS-Domain"/>
</dbReference>
<feature type="domain" description="CBS" evidence="3">
    <location>
        <begin position="11"/>
        <end position="69"/>
    </location>
</feature>
<evidence type="ECO:0000313" key="6">
    <source>
        <dbReference type="EMBL" id="TKA90852.1"/>
    </source>
</evidence>
<organism evidence="6 9">
    <name type="scientific">Halopseudomonas bauzanensis</name>
    <dbReference type="NCBI Taxonomy" id="653930"/>
    <lineage>
        <taxon>Bacteria</taxon>
        <taxon>Pseudomonadati</taxon>
        <taxon>Pseudomonadota</taxon>
        <taxon>Gammaproteobacteria</taxon>
        <taxon>Pseudomonadales</taxon>
        <taxon>Pseudomonadaceae</taxon>
        <taxon>Halopseudomonas</taxon>
    </lineage>
</organism>
<dbReference type="AlphaFoldDB" id="A0A031MGV6"/>
<reference evidence="7 8" key="1">
    <citation type="submission" date="2016-10" db="EMBL/GenBank/DDBJ databases">
        <authorList>
            <person name="de Groot N.N."/>
        </authorList>
    </citation>
    <scope>NUCLEOTIDE SEQUENCE [LARGE SCALE GENOMIC DNA]</scope>
    <source>
        <strain evidence="5 7">CGMCC 1.9095</strain>
        <strain evidence="4 8">DSM 22558</strain>
    </source>
</reference>
<evidence type="ECO:0000256" key="2">
    <source>
        <dbReference type="PROSITE-ProRule" id="PRU00703"/>
    </source>
</evidence>
<keyword evidence="7" id="KW-1185">Reference proteome</keyword>
<sequence length="139" mass="15411">MLKSMKVRDYMNTEPVTFSPDTDLFKAVDMLLTYRISGASVVDAQGYLVGVLSESDCLRAILGGSYFEEAGGTVGSFMSEVVETIDADANILKAAEHFIERNRRRLPVMEHGRLVGQISRRDLLLALKSFNDHGVPKKN</sequence>
<dbReference type="Proteomes" id="UP000186904">
    <property type="component" value="Unassembled WGS sequence"/>
</dbReference>
<evidence type="ECO:0000259" key="3">
    <source>
        <dbReference type="PROSITE" id="PS51371"/>
    </source>
</evidence>
<proteinExistence type="predicted"/>
<feature type="domain" description="CBS" evidence="3">
    <location>
        <begin position="78"/>
        <end position="135"/>
    </location>
</feature>
<dbReference type="InterPro" id="IPR000644">
    <property type="entry name" value="CBS_dom"/>
</dbReference>
<dbReference type="EMBL" id="FOGN01000001">
    <property type="protein sequence ID" value="SER60239.1"/>
    <property type="molecule type" value="Genomic_DNA"/>
</dbReference>
<dbReference type="SUPFAM" id="SSF54631">
    <property type="entry name" value="CBS-domain pair"/>
    <property type="match status" value="1"/>
</dbReference>
<dbReference type="EMBL" id="SWAV01000004">
    <property type="protein sequence ID" value="TKA90852.1"/>
    <property type="molecule type" value="Genomic_DNA"/>
</dbReference>